<reference evidence="1" key="1">
    <citation type="journal article" date="2012" name="Nat. Genet.">
        <title>Whole-genome sequence of Schistosoma haematobium.</title>
        <authorList>
            <person name="Young N.D."/>
            <person name="Jex A.R."/>
            <person name="Li B."/>
            <person name="Liu S."/>
            <person name="Yang L."/>
            <person name="Xiong Z."/>
            <person name="Li Y."/>
            <person name="Cantacessi C."/>
            <person name="Hall R.S."/>
            <person name="Xu X."/>
            <person name="Chen F."/>
            <person name="Wu X."/>
            <person name="Zerlotini A."/>
            <person name="Oliveira G."/>
            <person name="Hofmann A."/>
            <person name="Zhang G."/>
            <person name="Fang X."/>
            <person name="Kang Y."/>
            <person name="Campbell B.E."/>
            <person name="Loukas A."/>
            <person name="Ranganathan S."/>
            <person name="Rollinson D."/>
            <person name="Rinaldi G."/>
            <person name="Brindley P.J."/>
            <person name="Yang H."/>
            <person name="Wang J."/>
            <person name="Wang J."/>
            <person name="Gasser R.B."/>
        </authorList>
    </citation>
    <scope>NUCLEOTIDE SEQUENCE [LARGE SCALE GENOMIC DNA]</scope>
</reference>
<sequence>MDLNRSITANGITIAPNSKSAAAKDAMKQFVTFLRNLCFVQIATSTSKLPPIVMAIITINPRNVIVSTMELLLEKRKSYWANYIE</sequence>
<proteinExistence type="predicted"/>
<evidence type="ECO:0000313" key="1">
    <source>
        <dbReference type="EMBL" id="KGB41074.1"/>
    </source>
</evidence>
<protein>
    <submittedName>
        <fullName evidence="1">Uncharacterized protein</fullName>
    </submittedName>
</protein>
<gene>
    <name evidence="1" type="ORF">MS3_09573</name>
</gene>
<name>A0A095A5Z0_SCHHA</name>
<accession>A0A095A5Z0</accession>
<dbReference type="AlphaFoldDB" id="A0A095A5Z0"/>
<organism evidence="1">
    <name type="scientific">Schistosoma haematobium</name>
    <name type="common">Blood fluke</name>
    <dbReference type="NCBI Taxonomy" id="6185"/>
    <lineage>
        <taxon>Eukaryota</taxon>
        <taxon>Metazoa</taxon>
        <taxon>Spiralia</taxon>
        <taxon>Lophotrochozoa</taxon>
        <taxon>Platyhelminthes</taxon>
        <taxon>Trematoda</taxon>
        <taxon>Digenea</taxon>
        <taxon>Strigeidida</taxon>
        <taxon>Schistosomatoidea</taxon>
        <taxon>Schistosomatidae</taxon>
        <taxon>Schistosoma</taxon>
    </lineage>
</organism>
<dbReference type="EMBL" id="KL251707">
    <property type="protein sequence ID" value="KGB41074.1"/>
    <property type="molecule type" value="Genomic_DNA"/>
</dbReference>